<feature type="transmembrane region" description="Helical" evidence="1">
    <location>
        <begin position="9"/>
        <end position="28"/>
    </location>
</feature>
<keyword evidence="3" id="KW-1185">Reference proteome</keyword>
<reference evidence="2 3" key="1">
    <citation type="submission" date="2012-10" db="EMBL/GenBank/DDBJ databases">
        <title>Complete Genome Sequence of CLB_P1 the First Lytic Bacteriophage Infecting O104:H4 Escherichia coli.</title>
        <authorList>
            <person name="Maura D."/>
            <person name="Henry M."/>
            <person name="Le Bouguenec C."/>
            <person name="Debarbieux L."/>
        </authorList>
    </citation>
    <scope>NUCLEOTIDE SEQUENCE [LARGE SCALE GENOMIC DNA]</scope>
</reference>
<sequence length="110" mass="12357">MKKGDLFQSLTYVVLVLYANCLILSSHLNVTSKVILLTLFSFVYSSVALQVILGWLDTLSTTKRQDGLNRLASLAAAEKRIAARGRIRTSRRDIADYKNFMEDTISVKET</sequence>
<accession>A0A7I6HBL7</accession>
<feature type="transmembrane region" description="Helical" evidence="1">
    <location>
        <begin position="34"/>
        <end position="56"/>
    </location>
</feature>
<evidence type="ECO:0000313" key="2">
    <source>
        <dbReference type="EMBL" id="AGD81051.1"/>
    </source>
</evidence>
<proteinExistence type="predicted"/>
<evidence type="ECO:0000313" key="3">
    <source>
        <dbReference type="Proteomes" id="UP000594044"/>
    </source>
</evidence>
<dbReference type="EMBL" id="KC109329">
    <property type="protein sequence ID" value="AGD81051.1"/>
    <property type="molecule type" value="Genomic_DNA"/>
</dbReference>
<dbReference type="InterPro" id="IPR035148">
    <property type="entry name" value="DUF5480"/>
</dbReference>
<keyword evidence="1" id="KW-1133">Transmembrane helix</keyword>
<organism evidence="2 3">
    <name type="scientific">Escherichia phage CLB_P1</name>
    <dbReference type="NCBI Taxonomy" id="1262524"/>
    <lineage>
        <taxon>Viruses</taxon>
        <taxon>Duplodnaviria</taxon>
        <taxon>Heunggongvirae</taxon>
        <taxon>Uroviricota</taxon>
        <taxon>Caudoviricetes</taxon>
        <taxon>Autographivirales</taxon>
        <taxon>Autotranscriptaviridae</taxon>
        <taxon>Studiervirinae</taxon>
        <taxon>Kayfunavirus</taxon>
    </lineage>
</organism>
<dbReference type="Pfam" id="PF17576">
    <property type="entry name" value="DUF5480"/>
    <property type="match status" value="1"/>
</dbReference>
<evidence type="ECO:0000256" key="1">
    <source>
        <dbReference type="SAM" id="Phobius"/>
    </source>
</evidence>
<name>A0A7I6HBL7_9CAUD</name>
<gene>
    <name evidence="2" type="ORF">CLBP1_4.2</name>
</gene>
<keyword evidence="1" id="KW-0472">Membrane</keyword>
<keyword evidence="1" id="KW-0812">Transmembrane</keyword>
<dbReference type="Proteomes" id="UP000594044">
    <property type="component" value="Segment"/>
</dbReference>
<protein>
    <submittedName>
        <fullName evidence="2">Uncharacterized protein</fullName>
    </submittedName>
</protein>